<dbReference type="EMBL" id="GBXM01025177">
    <property type="protein sequence ID" value="JAH83400.1"/>
    <property type="molecule type" value="Transcribed_RNA"/>
</dbReference>
<evidence type="ECO:0000313" key="1">
    <source>
        <dbReference type="EMBL" id="JAH83400.1"/>
    </source>
</evidence>
<proteinExistence type="predicted"/>
<reference evidence="1" key="2">
    <citation type="journal article" date="2015" name="Fish Shellfish Immunol.">
        <title>Early steps in the European eel (Anguilla anguilla)-Vibrio vulnificus interaction in the gills: Role of the RtxA13 toxin.</title>
        <authorList>
            <person name="Callol A."/>
            <person name="Pajuelo D."/>
            <person name="Ebbesson L."/>
            <person name="Teles M."/>
            <person name="MacKenzie S."/>
            <person name="Amaro C."/>
        </authorList>
    </citation>
    <scope>NUCLEOTIDE SEQUENCE</scope>
</reference>
<sequence>MYSYTVPIEQQTSIYSIRLHTPGNTIITEYRVGVLSNVLIDKTRLNRNTIVFPGS</sequence>
<name>A0A0E9W1H5_ANGAN</name>
<dbReference type="AlphaFoldDB" id="A0A0E9W1H5"/>
<accession>A0A0E9W1H5</accession>
<protein>
    <submittedName>
        <fullName evidence="1">Uncharacterized protein</fullName>
    </submittedName>
</protein>
<organism evidence="1">
    <name type="scientific">Anguilla anguilla</name>
    <name type="common">European freshwater eel</name>
    <name type="synonym">Muraena anguilla</name>
    <dbReference type="NCBI Taxonomy" id="7936"/>
    <lineage>
        <taxon>Eukaryota</taxon>
        <taxon>Metazoa</taxon>
        <taxon>Chordata</taxon>
        <taxon>Craniata</taxon>
        <taxon>Vertebrata</taxon>
        <taxon>Euteleostomi</taxon>
        <taxon>Actinopterygii</taxon>
        <taxon>Neopterygii</taxon>
        <taxon>Teleostei</taxon>
        <taxon>Anguilliformes</taxon>
        <taxon>Anguillidae</taxon>
        <taxon>Anguilla</taxon>
    </lineage>
</organism>
<reference evidence="1" key="1">
    <citation type="submission" date="2014-11" db="EMBL/GenBank/DDBJ databases">
        <authorList>
            <person name="Amaro Gonzalez C."/>
        </authorList>
    </citation>
    <scope>NUCLEOTIDE SEQUENCE</scope>
</reference>